<feature type="non-terminal residue" evidence="1">
    <location>
        <position position="1"/>
    </location>
</feature>
<sequence length="293" mass="33056">NSVTEIIDINELEPLGLFARTNWFRLTLGFHRMDLLRPFEEPDLRIIMPHNSSETDEELSASERRRYKAYTVMQRSGFQHTEYVKIMVNLCRAELAISLAFLIHGFNCPGYPNEAEYQSTCHMNTVAALVGLLTGALGLGAVHRIAVMCTPDSIRQQFPKVSMAHDADDVAGVLYHLGGRQSSGRYHDRHLAGSSLEDEGPHRIGQRAFRVHVAVIGGCRRLLHIISRDDLPLLELELPQISAGWQDGETNSTTSSIVANEEWRKKRCTYDLKSLAAPDYIDIRLMLNAIWTQ</sequence>
<reference evidence="1 2" key="1">
    <citation type="submission" date="2015-09" db="EMBL/GenBank/DDBJ databases">
        <title>Draft genome of the parasitic nematode Teladorsagia circumcincta isolate WARC Sus (inbred).</title>
        <authorList>
            <person name="Mitreva M."/>
        </authorList>
    </citation>
    <scope>NUCLEOTIDE SEQUENCE [LARGE SCALE GENOMIC DNA]</scope>
    <source>
        <strain evidence="1 2">S</strain>
    </source>
</reference>
<dbReference type="Proteomes" id="UP000230423">
    <property type="component" value="Unassembled WGS sequence"/>
</dbReference>
<dbReference type="EMBL" id="KZ347384">
    <property type="protein sequence ID" value="PIO67853.1"/>
    <property type="molecule type" value="Genomic_DNA"/>
</dbReference>
<dbReference type="OrthoDB" id="5822050at2759"/>
<evidence type="ECO:0000313" key="1">
    <source>
        <dbReference type="EMBL" id="PIO67853.1"/>
    </source>
</evidence>
<keyword evidence="2" id="KW-1185">Reference proteome</keyword>
<protein>
    <submittedName>
        <fullName evidence="1">Uncharacterized protein</fullName>
    </submittedName>
</protein>
<proteinExistence type="predicted"/>
<name>A0A2G9UCG3_TELCI</name>
<dbReference type="AlphaFoldDB" id="A0A2G9UCG3"/>
<evidence type="ECO:0000313" key="2">
    <source>
        <dbReference type="Proteomes" id="UP000230423"/>
    </source>
</evidence>
<organism evidence="1 2">
    <name type="scientific">Teladorsagia circumcincta</name>
    <name type="common">Brown stomach worm</name>
    <name type="synonym">Ostertagia circumcincta</name>
    <dbReference type="NCBI Taxonomy" id="45464"/>
    <lineage>
        <taxon>Eukaryota</taxon>
        <taxon>Metazoa</taxon>
        <taxon>Ecdysozoa</taxon>
        <taxon>Nematoda</taxon>
        <taxon>Chromadorea</taxon>
        <taxon>Rhabditida</taxon>
        <taxon>Rhabditina</taxon>
        <taxon>Rhabditomorpha</taxon>
        <taxon>Strongyloidea</taxon>
        <taxon>Trichostrongylidae</taxon>
        <taxon>Teladorsagia</taxon>
    </lineage>
</organism>
<gene>
    <name evidence="1" type="ORF">TELCIR_10385</name>
</gene>
<accession>A0A2G9UCG3</accession>